<evidence type="ECO:0000313" key="2">
    <source>
        <dbReference type="Proteomes" id="UP000232673"/>
    </source>
</evidence>
<accession>A0A2N0TW66</accession>
<name>A0A2N0TW66_9FLAO</name>
<dbReference type="EMBL" id="LKTS01000018">
    <property type="protein sequence ID" value="PKD19002.1"/>
    <property type="molecule type" value="Genomic_DNA"/>
</dbReference>
<organism evidence="1 2">
    <name type="scientific">Salegentibacter salinarum</name>
    <dbReference type="NCBI Taxonomy" id="447422"/>
    <lineage>
        <taxon>Bacteria</taxon>
        <taxon>Pseudomonadati</taxon>
        <taxon>Bacteroidota</taxon>
        <taxon>Flavobacteriia</taxon>
        <taxon>Flavobacteriales</taxon>
        <taxon>Flavobacteriaceae</taxon>
        <taxon>Salegentibacter</taxon>
    </lineage>
</organism>
<proteinExistence type="predicted"/>
<keyword evidence="2" id="KW-1185">Reference proteome</keyword>
<gene>
    <name evidence="1" type="ORF">APR41_17255</name>
</gene>
<dbReference type="AlphaFoldDB" id="A0A2N0TW66"/>
<dbReference type="STRING" id="447422.SAMN05660903_03501"/>
<reference evidence="1 2" key="1">
    <citation type="submission" date="2015-10" db="EMBL/GenBank/DDBJ databases">
        <title>Draft genome sequence of Salegentibacter salinarum KCTC 12975.</title>
        <authorList>
            <person name="Lin W."/>
            <person name="Zheng Q."/>
        </authorList>
    </citation>
    <scope>NUCLEOTIDE SEQUENCE [LARGE SCALE GENOMIC DNA]</scope>
    <source>
        <strain evidence="1 2">KCTC 12975</strain>
    </source>
</reference>
<evidence type="ECO:0000313" key="1">
    <source>
        <dbReference type="EMBL" id="PKD19002.1"/>
    </source>
</evidence>
<sequence>MAVFNELKLYEDFNTKKAITSVSYRFAQFFRSTLYIIYEEKEAIVLYLAGNLTIFALPC</sequence>
<protein>
    <submittedName>
        <fullName evidence="1">Uncharacterized protein</fullName>
    </submittedName>
</protein>
<dbReference type="Proteomes" id="UP000232673">
    <property type="component" value="Unassembled WGS sequence"/>
</dbReference>
<comment type="caution">
    <text evidence="1">The sequence shown here is derived from an EMBL/GenBank/DDBJ whole genome shotgun (WGS) entry which is preliminary data.</text>
</comment>